<name>A0A2U9CXS2_SCOMX</name>
<reference evidence="1 2" key="1">
    <citation type="submission" date="2017-12" db="EMBL/GenBank/DDBJ databases">
        <title>Integrating genomic resources of turbot (Scophthalmus maximus) in depth evaluation of genetic and physical mapping variation across individuals.</title>
        <authorList>
            <person name="Martinez P."/>
        </authorList>
    </citation>
    <scope>NUCLEOTIDE SEQUENCE [LARGE SCALE GENOMIC DNA]</scope>
</reference>
<protein>
    <submittedName>
        <fullName evidence="1">Uncharacterized protein</fullName>
    </submittedName>
</protein>
<dbReference type="AlphaFoldDB" id="A0A2U9CXS2"/>
<accession>A0A2U9CXS2</accession>
<evidence type="ECO:0000313" key="1">
    <source>
        <dbReference type="EMBL" id="AWP21418.1"/>
    </source>
</evidence>
<proteinExistence type="predicted"/>
<gene>
    <name evidence="1" type="ORF">SMAX5B_015683</name>
</gene>
<dbReference type="EMBL" id="CP026264">
    <property type="protein sequence ID" value="AWP21418.1"/>
    <property type="molecule type" value="Genomic_DNA"/>
</dbReference>
<evidence type="ECO:0000313" key="2">
    <source>
        <dbReference type="Proteomes" id="UP000246464"/>
    </source>
</evidence>
<organism evidence="1 2">
    <name type="scientific">Scophthalmus maximus</name>
    <name type="common">Turbot</name>
    <name type="synonym">Psetta maxima</name>
    <dbReference type="NCBI Taxonomy" id="52904"/>
    <lineage>
        <taxon>Eukaryota</taxon>
        <taxon>Metazoa</taxon>
        <taxon>Chordata</taxon>
        <taxon>Craniata</taxon>
        <taxon>Vertebrata</taxon>
        <taxon>Euteleostomi</taxon>
        <taxon>Actinopterygii</taxon>
        <taxon>Neopterygii</taxon>
        <taxon>Teleostei</taxon>
        <taxon>Neoteleostei</taxon>
        <taxon>Acanthomorphata</taxon>
        <taxon>Carangaria</taxon>
        <taxon>Pleuronectiformes</taxon>
        <taxon>Pleuronectoidei</taxon>
        <taxon>Scophthalmidae</taxon>
        <taxon>Scophthalmus</taxon>
    </lineage>
</organism>
<keyword evidence="2" id="KW-1185">Reference proteome</keyword>
<sequence>MWSDDKSSEGPTGRLQKVLGDSKRVWWGEEEYESLHALGLWSTDHQLKRETLAKICLADREGDFQHQIQRINKNVC</sequence>
<dbReference type="Proteomes" id="UP000246464">
    <property type="component" value="Chromosome 22"/>
</dbReference>